<dbReference type="InterPro" id="IPR000045">
    <property type="entry name" value="Prepilin_IV_endopep_pep"/>
</dbReference>
<dbReference type="RefSeq" id="WP_260593004.1">
    <property type="nucleotide sequence ID" value="NZ_CP104003.1"/>
</dbReference>
<name>A0A9E7R3K0_9EURY</name>
<dbReference type="Pfam" id="PF01478">
    <property type="entry name" value="Peptidase_A24"/>
    <property type="match status" value="1"/>
</dbReference>
<dbReference type="Proteomes" id="UP001057580">
    <property type="component" value="Chromosome"/>
</dbReference>
<evidence type="ECO:0000256" key="5">
    <source>
        <dbReference type="ARBA" id="ARBA00023136"/>
    </source>
</evidence>
<evidence type="ECO:0000256" key="2">
    <source>
        <dbReference type="ARBA" id="ARBA00022475"/>
    </source>
</evidence>
<evidence type="ECO:0000256" key="6">
    <source>
        <dbReference type="SAM" id="MobiDB-lite"/>
    </source>
</evidence>
<feature type="compositionally biased region" description="Basic and acidic residues" evidence="6">
    <location>
        <begin position="258"/>
        <end position="278"/>
    </location>
</feature>
<keyword evidence="10" id="KW-0378">Hydrolase</keyword>
<dbReference type="InterPro" id="IPR009655">
    <property type="entry name" value="Preflagellin_peptidase_C"/>
</dbReference>
<keyword evidence="5 7" id="KW-0472">Membrane</keyword>
<keyword evidence="4 7" id="KW-1133">Transmembrane helix</keyword>
<evidence type="ECO:0000256" key="7">
    <source>
        <dbReference type="SAM" id="Phobius"/>
    </source>
</evidence>
<protein>
    <submittedName>
        <fullName evidence="10">Prepilin peptidase</fullName>
        <ecNumber evidence="10">3.4.23.43</ecNumber>
    </submittedName>
</protein>
<dbReference type="InterPro" id="IPR052218">
    <property type="entry name" value="Preflagellin_Peptidase"/>
</dbReference>
<feature type="transmembrane region" description="Helical" evidence="7">
    <location>
        <begin position="70"/>
        <end position="89"/>
    </location>
</feature>
<feature type="transmembrane region" description="Helical" evidence="7">
    <location>
        <begin position="129"/>
        <end position="150"/>
    </location>
</feature>
<dbReference type="GeneID" id="74944364"/>
<keyword evidence="2" id="KW-1003">Cell membrane</keyword>
<accession>A0A9E7R3K0</accession>
<dbReference type="KEGG" id="ssai:N0B31_18040"/>
<feature type="transmembrane region" description="Helical" evidence="7">
    <location>
        <begin position="101"/>
        <end position="117"/>
    </location>
</feature>
<dbReference type="PANTHER" id="PTHR36506">
    <property type="entry name" value="PREFLAGELLIN PEPTIDASE"/>
    <property type="match status" value="1"/>
</dbReference>
<feature type="transmembrane region" description="Helical" evidence="7">
    <location>
        <begin position="331"/>
        <end position="353"/>
    </location>
</feature>
<feature type="domain" description="Prepilin type IV endopeptidase peptidase" evidence="8">
    <location>
        <begin position="19"/>
        <end position="146"/>
    </location>
</feature>
<evidence type="ECO:0000313" key="11">
    <source>
        <dbReference type="Proteomes" id="UP001057580"/>
    </source>
</evidence>
<dbReference type="PANTHER" id="PTHR36506:SF1">
    <property type="entry name" value="PREFLAGELLIN PEPTIDASE"/>
    <property type="match status" value="1"/>
</dbReference>
<dbReference type="GO" id="GO:0005886">
    <property type="term" value="C:plasma membrane"/>
    <property type="evidence" value="ECO:0007669"/>
    <property type="project" value="UniProtKB-SubCell"/>
</dbReference>
<feature type="transmembrane region" description="Helical" evidence="7">
    <location>
        <begin position="40"/>
        <end position="58"/>
    </location>
</feature>
<feature type="domain" description="Preflagellin peptidase C-terminal" evidence="9">
    <location>
        <begin position="320"/>
        <end position="348"/>
    </location>
</feature>
<dbReference type="GO" id="GO:0004190">
    <property type="term" value="F:aspartic-type endopeptidase activity"/>
    <property type="evidence" value="ECO:0007669"/>
    <property type="project" value="UniProtKB-EC"/>
</dbReference>
<comment type="subcellular location">
    <subcellularLocation>
        <location evidence="1">Cell membrane</location>
        <topology evidence="1">Multi-pass membrane protein</topology>
    </subcellularLocation>
</comment>
<dbReference type="EC" id="3.4.23.43" evidence="10"/>
<keyword evidence="11" id="KW-1185">Reference proteome</keyword>
<reference evidence="10" key="1">
    <citation type="submission" date="2022-09" db="EMBL/GenBank/DDBJ databases">
        <title>Diverse halophilic archaea isolated from saline environments.</title>
        <authorList>
            <person name="Cui H.-L."/>
        </authorList>
    </citation>
    <scope>NUCLEOTIDE SEQUENCE</scope>
    <source>
        <strain evidence="10">ZS-35-S2</strain>
    </source>
</reference>
<feature type="region of interest" description="Disordered" evidence="6">
    <location>
        <begin position="220"/>
        <end position="282"/>
    </location>
</feature>
<dbReference type="Pfam" id="PF06847">
    <property type="entry name" value="Arc_PepC_II"/>
    <property type="match status" value="1"/>
</dbReference>
<evidence type="ECO:0000256" key="3">
    <source>
        <dbReference type="ARBA" id="ARBA00022692"/>
    </source>
</evidence>
<feature type="transmembrane region" description="Helical" evidence="7">
    <location>
        <begin position="6"/>
        <end position="28"/>
    </location>
</feature>
<proteinExistence type="predicted"/>
<evidence type="ECO:0000313" key="10">
    <source>
        <dbReference type="EMBL" id="UWM54010.1"/>
    </source>
</evidence>
<dbReference type="EMBL" id="CP104003">
    <property type="protein sequence ID" value="UWM54010.1"/>
    <property type="molecule type" value="Genomic_DNA"/>
</dbReference>
<gene>
    <name evidence="10" type="ORF">N0B31_18040</name>
</gene>
<evidence type="ECO:0000259" key="8">
    <source>
        <dbReference type="Pfam" id="PF01478"/>
    </source>
</evidence>
<evidence type="ECO:0000256" key="4">
    <source>
        <dbReference type="ARBA" id="ARBA00022989"/>
    </source>
</evidence>
<organism evidence="10 11">
    <name type="scientific">Salinirubellus salinus</name>
    <dbReference type="NCBI Taxonomy" id="1364945"/>
    <lineage>
        <taxon>Archaea</taxon>
        <taxon>Methanobacteriati</taxon>
        <taxon>Methanobacteriota</taxon>
        <taxon>Stenosarchaea group</taxon>
        <taxon>Halobacteria</taxon>
        <taxon>Halobacteriales</taxon>
        <taxon>Natronomonadaceae</taxon>
        <taxon>Salinirubellus</taxon>
    </lineage>
</organism>
<evidence type="ECO:0000256" key="1">
    <source>
        <dbReference type="ARBA" id="ARBA00004651"/>
    </source>
</evidence>
<dbReference type="AlphaFoldDB" id="A0A9E7R3K0"/>
<evidence type="ECO:0000259" key="9">
    <source>
        <dbReference type="Pfam" id="PF06847"/>
    </source>
</evidence>
<keyword evidence="3 7" id="KW-0812">Transmembrane</keyword>
<dbReference type="Gene3D" id="1.20.120.1220">
    <property type="match status" value="1"/>
</dbReference>
<sequence length="360" mass="38619">MLLDALLRSSTADLLRLLAVPAFAWAAYRDVRTRRVPNRLWVPLAALGVLTLALDFSTGLPADPFDRQLVYLRVGVSVAMVAPLGYIFYRIGGFGGADAKAVLVLALLFPLYPVYFLPDAALPIHDATLGVFSLTVFSNTVIAGVLYPVALSVRNLLSGKVGLPMVIGTPVAVPRLATAYGSLLETPDGYTRSGLDIDALRMYLRWRGLTLSEVRADPERYRDPRSLPETFGDPGDGAVEDGAPIADGGERTGGSRSSMDERSESIGGEPSERSERGEGTPAVTRVDWWGAEAFLEDIDGTAYGTTPTKLRGGLDVVAHEDEVWITPGIPFIVPMFVGLVLALTYGDVLFVLLQATGLVP</sequence>